<feature type="region of interest" description="Disordered" evidence="1">
    <location>
        <begin position="1"/>
        <end position="29"/>
    </location>
</feature>
<evidence type="ECO:0000313" key="2">
    <source>
        <dbReference type="EMBL" id="KAJ8434329.1"/>
    </source>
</evidence>
<proteinExistence type="predicted"/>
<feature type="compositionally biased region" description="Polar residues" evidence="1">
    <location>
        <begin position="14"/>
        <end position="23"/>
    </location>
</feature>
<evidence type="ECO:0000313" key="3">
    <source>
        <dbReference type="Proteomes" id="UP001153076"/>
    </source>
</evidence>
<dbReference type="AlphaFoldDB" id="A0A9Q1K054"/>
<reference evidence="2" key="1">
    <citation type="submission" date="2022-04" db="EMBL/GenBank/DDBJ databases">
        <title>Carnegiea gigantea Genome sequencing and assembly v2.</title>
        <authorList>
            <person name="Copetti D."/>
            <person name="Sanderson M.J."/>
            <person name="Burquez A."/>
            <person name="Wojciechowski M.F."/>
        </authorList>
    </citation>
    <scope>NUCLEOTIDE SEQUENCE</scope>
    <source>
        <strain evidence="2">SGP5-SGP5p</strain>
        <tissue evidence="2">Aerial part</tissue>
    </source>
</reference>
<keyword evidence="3" id="KW-1185">Reference proteome</keyword>
<dbReference type="Proteomes" id="UP001153076">
    <property type="component" value="Unassembled WGS sequence"/>
</dbReference>
<gene>
    <name evidence="2" type="ORF">Cgig2_010946</name>
</gene>
<name>A0A9Q1K054_9CARY</name>
<comment type="caution">
    <text evidence="2">The sequence shown here is derived from an EMBL/GenBank/DDBJ whole genome shotgun (WGS) entry which is preliminary data.</text>
</comment>
<feature type="compositionally biased region" description="Polar residues" evidence="1">
    <location>
        <begin position="239"/>
        <end position="258"/>
    </location>
</feature>
<accession>A0A9Q1K054</accession>
<dbReference type="EMBL" id="JAKOGI010000483">
    <property type="protein sequence ID" value="KAJ8434329.1"/>
    <property type="molecule type" value="Genomic_DNA"/>
</dbReference>
<protein>
    <submittedName>
        <fullName evidence="2">Uncharacterized protein</fullName>
    </submittedName>
</protein>
<organism evidence="2 3">
    <name type="scientific">Carnegiea gigantea</name>
    <dbReference type="NCBI Taxonomy" id="171969"/>
    <lineage>
        <taxon>Eukaryota</taxon>
        <taxon>Viridiplantae</taxon>
        <taxon>Streptophyta</taxon>
        <taxon>Embryophyta</taxon>
        <taxon>Tracheophyta</taxon>
        <taxon>Spermatophyta</taxon>
        <taxon>Magnoliopsida</taxon>
        <taxon>eudicotyledons</taxon>
        <taxon>Gunneridae</taxon>
        <taxon>Pentapetalae</taxon>
        <taxon>Caryophyllales</taxon>
        <taxon>Cactineae</taxon>
        <taxon>Cactaceae</taxon>
        <taxon>Cactoideae</taxon>
        <taxon>Echinocereeae</taxon>
        <taxon>Carnegiea</taxon>
    </lineage>
</organism>
<sequence length="358" mass="38939">MEVREHPMLERLPSMSSASNPHNARNHATAECHELRKALHELADNGQIDHFLKRGPCFLWKEHEPTSPESREEECSTEVVATIAGVTQKALPGLPGKHSFGAPSKFSQRSKGLGSPYQQRCSVEAKLHILPLRTTIRWEFCGYHLLGLPEELNISKQERHPSSPSNPRDKGKAMNVEVDFLVVDVPMAYNSILRWPTLHKVEAVIAPYLLQLQFEADDGSLPIILTSPSSAAPWPSPSGVPTSPSRGVVTSSLRSSPLTKARKRNLKGSEHGIAKKRREENGPLLTPAMDTSSSVTLKEPEGARSWTNAYLAAGSATRKFVGFTRALAKASSMAEGAICGALRVSAISSEPGVPPPTD</sequence>
<feature type="region of interest" description="Disordered" evidence="1">
    <location>
        <begin position="230"/>
        <end position="300"/>
    </location>
</feature>
<feature type="compositionally biased region" description="Basic and acidic residues" evidence="1">
    <location>
        <begin position="267"/>
        <end position="281"/>
    </location>
</feature>
<dbReference type="OrthoDB" id="2919534at2759"/>
<evidence type="ECO:0000256" key="1">
    <source>
        <dbReference type="SAM" id="MobiDB-lite"/>
    </source>
</evidence>